<feature type="domain" description="EGF-like" evidence="3">
    <location>
        <begin position="1084"/>
        <end position="1118"/>
    </location>
</feature>
<protein>
    <recommendedName>
        <fullName evidence="3">EGF-like domain-containing protein</fullName>
    </recommendedName>
</protein>
<feature type="domain" description="EGF-like" evidence="3">
    <location>
        <begin position="510"/>
        <end position="540"/>
    </location>
</feature>
<keyword evidence="5" id="KW-1185">Reference proteome</keyword>
<feature type="domain" description="EGF-like" evidence="3">
    <location>
        <begin position="61"/>
        <end position="95"/>
    </location>
</feature>
<dbReference type="InterPro" id="IPR009030">
    <property type="entry name" value="Growth_fac_rcpt_cys_sf"/>
</dbReference>
<keyword evidence="1" id="KW-0472">Membrane</keyword>
<feature type="domain" description="EGF-like" evidence="3">
    <location>
        <begin position="444"/>
        <end position="478"/>
    </location>
</feature>
<feature type="domain" description="EGF-like" evidence="3">
    <location>
        <begin position="366"/>
        <end position="403"/>
    </location>
</feature>
<feature type="domain" description="EGF-like" evidence="3">
    <location>
        <begin position="773"/>
        <end position="803"/>
    </location>
</feature>
<feature type="domain" description="EGF-like" evidence="3">
    <location>
        <begin position="1006"/>
        <end position="1043"/>
    </location>
</feature>
<feature type="domain" description="EGF-like" evidence="3">
    <location>
        <begin position="736"/>
        <end position="772"/>
    </location>
</feature>
<feature type="domain" description="EGF-like" evidence="3">
    <location>
        <begin position="323"/>
        <end position="365"/>
    </location>
</feature>
<feature type="domain" description="EGF-like" evidence="3">
    <location>
        <begin position="1119"/>
        <end position="1148"/>
    </location>
</feature>
<feature type="domain" description="EGF-like" evidence="3">
    <location>
        <begin position="1150"/>
        <end position="1180"/>
    </location>
</feature>
<feature type="domain" description="EGF-like" evidence="3">
    <location>
        <begin position="227"/>
        <end position="257"/>
    </location>
</feature>
<feature type="transmembrane region" description="Helical" evidence="1">
    <location>
        <begin position="1629"/>
        <end position="1648"/>
    </location>
</feature>
<keyword evidence="1" id="KW-0812">Transmembrane</keyword>
<feature type="signal peptide" evidence="2">
    <location>
        <begin position="1"/>
        <end position="19"/>
    </location>
</feature>
<dbReference type="SUPFAM" id="SSF51126">
    <property type="entry name" value="Pectin lyase-like"/>
    <property type="match status" value="1"/>
</dbReference>
<organism evidence="4 5">
    <name type="scientific">Tritrichomonas musculus</name>
    <dbReference type="NCBI Taxonomy" id="1915356"/>
    <lineage>
        <taxon>Eukaryota</taxon>
        <taxon>Metamonada</taxon>
        <taxon>Parabasalia</taxon>
        <taxon>Tritrichomonadida</taxon>
        <taxon>Tritrichomonadidae</taxon>
        <taxon>Tritrichomonas</taxon>
    </lineage>
</organism>
<feature type="domain" description="EGF-like" evidence="3">
    <location>
        <begin position="929"/>
        <end position="962"/>
    </location>
</feature>
<dbReference type="InterPro" id="IPR000742">
    <property type="entry name" value="EGF"/>
</dbReference>
<comment type="caution">
    <text evidence="4">The sequence shown here is derived from an EMBL/GenBank/DDBJ whole genome shotgun (WGS) entry which is preliminary data.</text>
</comment>
<gene>
    <name evidence="4" type="ORF">M9Y10_042686</name>
</gene>
<dbReference type="SMART" id="SM00261">
    <property type="entry name" value="FU"/>
    <property type="match status" value="23"/>
</dbReference>
<reference evidence="4 5" key="1">
    <citation type="submission" date="2024-04" db="EMBL/GenBank/DDBJ databases">
        <title>Tritrichomonas musculus Genome.</title>
        <authorList>
            <person name="Alves-Ferreira E."/>
            <person name="Grigg M."/>
            <person name="Lorenzi H."/>
            <person name="Galac M."/>
        </authorList>
    </citation>
    <scope>NUCLEOTIDE SEQUENCE [LARGE SCALE GENOMIC DNA]</scope>
    <source>
        <strain evidence="4 5">EAF2021</strain>
    </source>
</reference>
<sequence length="1671" mass="183380">MTFILLCLALPVISNCALSSPVVQDTSCPLNCLKCSDSTTCTECNQGYRLNEESKECEKIPCSANCQLCDIYDCIQCDDGYYRYWDNNAVGYRCEKCIIAVDHCRLCVSTDADVDCTSCELGYFINSIGNCAPCPTNCDVCSDSDNCQTCRAGYYTSDQKTCQACDDNCATCSRESTHCTSCKDGFDINENNVCVACPSNCKHCKGNICTECNEHYFSTDGGKQCEECGSHCLQCNDKTTCIKCEIHYFNDGSNGCQECSEHCDRCESKTKCVDCIPEYYVTPDDKCSACAPVCHECDGPSENDCLDCDDGYYFSRPNRKCFKCHEGCTKCTGPNDYECSECSSGFFMDKESTGILPGIQGRKCTRCEKGCSKCTDAKQCTTCKPGYYITEHTNKEGIDRDCEACESGCSKCDGGSTKCSECLSNYYISEKYDENGQELVKCTKCPDNCKKCANESGTVKCADCLDGYYKDPTTGVCEQCTYPCSTCSSARVCLSCAEGRLLEGNSCEKYCQWPCRTCKNSVDQCETCYEGYVPSGTTCIQCPSGCRTCEVEGGSSICTSCLNGYYKDGEECHQCSSPCATCFSSNTYNGCYSCEKGYFMNQTFTFPTPYGGQCSECKKKLDHCVECSTECIDDDLDSYETCHNFKCTKCEGGYFVTEENGATICSPCPDNCFECSDSTTCIQCNQGYRLNEESKECEKIPCSANCQLCDTSNCIQCDDGYYKYWDNNAVGYRCEKCIIAVDHCRLCVSTDADVDCTSCELGYFINSIGNCASCPADCDVCSDSDNCQTCRAGYYTSDQKTCQACDDNCATCLRESTHCTSCKDGFDINENNVCVACPSNCKHCKGNICTECNEHYFPTDGGKQCEECGSHCLQCNDKTTCIECEIHYFNDGSNGCQECSEHCDRCESKTKCVDCIPEYYVTPEDKCSACAPVCHECDGPSENDCLDCDDGYYFSRPNRKCFKCHEGCTKCTGPNDYECSECSSGFFMDKESTGILPGIQGRKCTRCEKGCSKCTDVKQCTTCKPGYYITEHTNKEGIDRDCEACESGCSKCDGGSTKCSECLSNYYISEKYNENGQELVKCAECPENCKKCASESGTVKCADCLDGYYKDPTTGVCEQCTYPCSKCSSATVCLSCADGRLLQGNSCDTACSSTCLSCTNTANQCETCYEGYVPSGTTCIQCPSGCRTCEVEGGSSICTSCLNGYYKDGEECHQCSSPCATCFSSNTYNGCYSCEKGYFMNQTFTFPTPYGGQCSECKKKLDHCVECSTECIDDDLDSYETCHNFKCTKCEAGYFATEENGAAKCSPCPENCSSCSDSKTCTRCKPGYMLNGTKCEIQNDICQDNYCQFDNSKGTDYVDLILPPKEYTGSSSIPESGGAVRMINTGLTAENSKFSNCASQQGGGAIFIYNKIVNEDTFYTISLKNLEFKNCKAGFGSAVYIYSPLESCNVEIISCIFDSNQIISSSTSKLSGGALYLTAKTAVVLYCDFKNNKGRGGGFKITDDFDLLPENNLRMLHSFGYYNYSKGSVVVSKCSFEISSNSDSSLFYENERPSIKVEISHCSFKGKLAKGAHYINGKSMTNGNHNLLIKSCQFSANQQEAISSKFIKVDLSYDMLNNKFNKVQMTYKLNLVVSLATVVAAIAIIAIVKKRNDNNNNHIESVNENTETVEV</sequence>
<feature type="domain" description="EGF-like" evidence="3">
    <location>
        <begin position="289"/>
        <end position="322"/>
    </location>
</feature>
<proteinExistence type="predicted"/>
<dbReference type="PANTHER" id="PTHR23275">
    <property type="entry name" value="CABRIOLET.-RELATED"/>
    <property type="match status" value="1"/>
</dbReference>
<feature type="chain" id="PRO_5045047803" description="EGF-like domain-containing protein" evidence="2">
    <location>
        <begin position="20"/>
        <end position="1671"/>
    </location>
</feature>
<feature type="domain" description="EGF-like" evidence="3">
    <location>
        <begin position="1256"/>
        <end position="1306"/>
    </location>
</feature>
<name>A0ABR2JZB5_9EUKA</name>
<keyword evidence="1" id="KW-1133">Transmembrane helix</keyword>
<feature type="domain" description="EGF-like" evidence="3">
    <location>
        <begin position="1181"/>
        <end position="1213"/>
    </location>
</feature>
<feature type="domain" description="EGF-like" evidence="3">
    <location>
        <begin position="963"/>
        <end position="1005"/>
    </location>
</feature>
<feature type="domain" description="EGF-like" evidence="3">
    <location>
        <begin position="701"/>
        <end position="735"/>
    </location>
</feature>
<evidence type="ECO:0000313" key="4">
    <source>
        <dbReference type="EMBL" id="KAK8883592.1"/>
    </source>
</evidence>
<evidence type="ECO:0000313" key="5">
    <source>
        <dbReference type="Proteomes" id="UP001470230"/>
    </source>
</evidence>
<feature type="domain" description="EGF-like" evidence="3">
    <location>
        <begin position="164"/>
        <end position="195"/>
    </location>
</feature>
<dbReference type="Proteomes" id="UP001470230">
    <property type="component" value="Unassembled WGS sequence"/>
</dbReference>
<accession>A0ABR2JZB5</accession>
<dbReference type="PANTHER" id="PTHR23275:SF100">
    <property type="entry name" value="EGF-LIKE DOMAIN-CONTAINING PROTEIN"/>
    <property type="match status" value="1"/>
</dbReference>
<keyword evidence="2" id="KW-0732">Signal</keyword>
<feature type="domain" description="EGF-like" evidence="3">
    <location>
        <begin position="404"/>
        <end position="443"/>
    </location>
</feature>
<dbReference type="Gene3D" id="2.10.220.10">
    <property type="entry name" value="Hormone Receptor, Insulin-like Growth Factor Receptor 1, Chain A, domain 2"/>
    <property type="match status" value="7"/>
</dbReference>
<feature type="domain" description="EGF-like" evidence="3">
    <location>
        <begin position="541"/>
        <end position="573"/>
    </location>
</feature>
<evidence type="ECO:0000259" key="3">
    <source>
        <dbReference type="SMART" id="SM00181"/>
    </source>
</evidence>
<feature type="domain" description="EGF-like" evidence="3">
    <location>
        <begin position="96"/>
        <end position="132"/>
    </location>
</feature>
<dbReference type="SUPFAM" id="SSF57184">
    <property type="entry name" value="Growth factor receptor domain"/>
    <property type="match status" value="11"/>
</dbReference>
<feature type="domain" description="EGF-like" evidence="3">
    <location>
        <begin position="1307"/>
        <end position="1336"/>
    </location>
</feature>
<feature type="domain" description="EGF-like" evidence="3">
    <location>
        <begin position="898"/>
        <end position="928"/>
    </location>
</feature>
<feature type="domain" description="EGF-like" evidence="3">
    <location>
        <begin position="667"/>
        <end position="698"/>
    </location>
</feature>
<feature type="domain" description="EGF-like" evidence="3">
    <location>
        <begin position="867"/>
        <end position="897"/>
    </location>
</feature>
<dbReference type="InterPro" id="IPR052798">
    <property type="entry name" value="Giardia_VSA"/>
</dbReference>
<dbReference type="InterPro" id="IPR011050">
    <property type="entry name" value="Pectin_lyase_fold/virulence"/>
</dbReference>
<feature type="domain" description="EGF-like" evidence="3">
    <location>
        <begin position="1044"/>
        <end position="1083"/>
    </location>
</feature>
<feature type="domain" description="EGF-like" evidence="3">
    <location>
        <begin position="804"/>
        <end position="835"/>
    </location>
</feature>
<feature type="domain" description="EGF-like" evidence="3">
    <location>
        <begin position="133"/>
        <end position="163"/>
    </location>
</feature>
<dbReference type="InterPro" id="IPR006212">
    <property type="entry name" value="Furin_repeat"/>
</dbReference>
<dbReference type="SMART" id="SM00181">
    <property type="entry name" value="EGF"/>
    <property type="match status" value="32"/>
</dbReference>
<feature type="domain" description="EGF-like" evidence="3">
    <location>
        <begin position="27"/>
        <end position="58"/>
    </location>
</feature>
<evidence type="ECO:0000256" key="2">
    <source>
        <dbReference type="SAM" id="SignalP"/>
    </source>
</evidence>
<feature type="domain" description="EGF-like" evidence="3">
    <location>
        <begin position="479"/>
        <end position="508"/>
    </location>
</feature>
<evidence type="ECO:0000256" key="1">
    <source>
        <dbReference type="SAM" id="Phobius"/>
    </source>
</evidence>
<feature type="domain" description="EGF-like" evidence="3">
    <location>
        <begin position="258"/>
        <end position="288"/>
    </location>
</feature>
<dbReference type="EMBL" id="JAPFFF010000008">
    <property type="protein sequence ID" value="KAK8883592.1"/>
    <property type="molecule type" value="Genomic_DNA"/>
</dbReference>